<dbReference type="GO" id="GO:0008745">
    <property type="term" value="F:N-acetylmuramoyl-L-alanine amidase activity"/>
    <property type="evidence" value="ECO:0007669"/>
    <property type="project" value="InterPro"/>
</dbReference>
<evidence type="ECO:0000313" key="4">
    <source>
        <dbReference type="Proteomes" id="UP000010467"/>
    </source>
</evidence>
<dbReference type="InterPro" id="IPR050695">
    <property type="entry name" value="N-acetylmuramoyl_amidase_3"/>
</dbReference>
<evidence type="ECO:0000313" key="3">
    <source>
        <dbReference type="EMBL" id="AFZ68456.1"/>
    </source>
</evidence>
<keyword evidence="1" id="KW-0378">Hydrolase</keyword>
<dbReference type="SUPFAM" id="SSF53187">
    <property type="entry name" value="Zn-dependent exopeptidases"/>
    <property type="match status" value="1"/>
</dbReference>
<dbReference type="AlphaFoldDB" id="L0A3N0"/>
<dbReference type="EMBL" id="CP003382">
    <property type="protein sequence ID" value="AFZ68456.1"/>
    <property type="molecule type" value="Genomic_DNA"/>
</dbReference>
<dbReference type="eggNOG" id="COG0860">
    <property type="taxonomic scope" value="Bacteria"/>
</dbReference>
<feature type="domain" description="MurNAc-LAA" evidence="2">
    <location>
        <begin position="350"/>
        <end position="456"/>
    </location>
</feature>
<evidence type="ECO:0000256" key="1">
    <source>
        <dbReference type="ARBA" id="ARBA00022801"/>
    </source>
</evidence>
<dbReference type="HOGENOM" id="CLU_468291_0_0_0"/>
<dbReference type="Gene3D" id="3.40.630.40">
    <property type="entry name" value="Zn-dependent exopeptidases"/>
    <property type="match status" value="1"/>
</dbReference>
<proteinExistence type="predicted"/>
<dbReference type="KEGG" id="dpd:Deipe_3005"/>
<dbReference type="STRING" id="937777.Deipe_3005"/>
<gene>
    <name evidence="3" type="ordered locus">Deipe_3005</name>
</gene>
<dbReference type="GO" id="GO:0009253">
    <property type="term" value="P:peptidoglycan catabolic process"/>
    <property type="evidence" value="ECO:0007669"/>
    <property type="project" value="InterPro"/>
</dbReference>
<dbReference type="PANTHER" id="PTHR30404">
    <property type="entry name" value="N-ACETYLMURAMOYL-L-ALANINE AMIDASE"/>
    <property type="match status" value="1"/>
</dbReference>
<dbReference type="Proteomes" id="UP000010467">
    <property type="component" value="Chromosome"/>
</dbReference>
<dbReference type="CDD" id="cd02696">
    <property type="entry name" value="MurNAc-LAA"/>
    <property type="match status" value="1"/>
</dbReference>
<dbReference type="PANTHER" id="PTHR30404:SF0">
    <property type="entry name" value="N-ACETYLMURAMOYL-L-ALANINE AMIDASE AMIC"/>
    <property type="match status" value="1"/>
</dbReference>
<dbReference type="InterPro" id="IPR002508">
    <property type="entry name" value="MurNAc-LAA_cat"/>
</dbReference>
<dbReference type="PATRIC" id="fig|937777.3.peg.3021"/>
<reference evidence="4" key="1">
    <citation type="submission" date="2012-03" db="EMBL/GenBank/DDBJ databases">
        <title>Complete sequence of chromosome of Deinococcus peraridilitoris DSM 19664.</title>
        <authorList>
            <person name="Lucas S."/>
            <person name="Copeland A."/>
            <person name="Lapidus A."/>
            <person name="Glavina del Rio T."/>
            <person name="Dalin E."/>
            <person name="Tice H."/>
            <person name="Bruce D."/>
            <person name="Goodwin L."/>
            <person name="Pitluck S."/>
            <person name="Peters L."/>
            <person name="Mikhailova N."/>
            <person name="Lu M."/>
            <person name="Kyrpides N."/>
            <person name="Mavromatis K."/>
            <person name="Ivanova N."/>
            <person name="Brettin T."/>
            <person name="Detter J.C."/>
            <person name="Han C."/>
            <person name="Larimer F."/>
            <person name="Land M."/>
            <person name="Hauser L."/>
            <person name="Markowitz V."/>
            <person name="Cheng J.-F."/>
            <person name="Hugenholtz P."/>
            <person name="Woyke T."/>
            <person name="Wu D."/>
            <person name="Pukall R."/>
            <person name="Steenblock K."/>
            <person name="Brambilla E."/>
            <person name="Klenk H.-P."/>
            <person name="Eisen J.A."/>
        </authorList>
    </citation>
    <scope>NUCLEOTIDE SEQUENCE [LARGE SCALE GENOMIC DNA]</scope>
    <source>
        <strain evidence="4">DSM 19664 / LMG 22246 / CIP 109416 / KR-200</strain>
    </source>
</reference>
<name>L0A3N0_DEIPD</name>
<accession>L0A3N0</accession>
<evidence type="ECO:0000259" key="2">
    <source>
        <dbReference type="SMART" id="SM00646"/>
    </source>
</evidence>
<organism evidence="3 4">
    <name type="scientific">Deinococcus peraridilitoris (strain DSM 19664 / LMG 22246 / CIP 109416 / KR-200)</name>
    <dbReference type="NCBI Taxonomy" id="937777"/>
    <lineage>
        <taxon>Bacteria</taxon>
        <taxon>Thermotogati</taxon>
        <taxon>Deinococcota</taxon>
        <taxon>Deinococci</taxon>
        <taxon>Deinococcales</taxon>
        <taxon>Deinococcaceae</taxon>
        <taxon>Deinococcus</taxon>
    </lineage>
</organism>
<dbReference type="Pfam" id="PF01520">
    <property type="entry name" value="Amidase_3"/>
    <property type="match status" value="1"/>
</dbReference>
<sequence length="469" mass="48754">MLPTPRISSAGGTTRVVLDLPEDARYSLTPTFGGLRIDFANVSARAQGTTNISGEVSSWQYTATASGAIATIFTHYPLGLSGGWRSFELPADGVTARRLVIDFAATLQGGAQDAPEGTVRTVPPSSASQVATTSVPTLPLPETTAPVGGLIPLAAPRIGKSPGSTRVVLELPASSRYSITTGPLGLRVELTGVTAAAQAAQQVSPELAEWRFEPTASGIGVVLRTTFTMNGRGGFKTLLLPPVEGGTLNRLAIDIAPAIADTSPLPLTEAALPRFTLPVRIVLDPGHGGTDPGAIGTVIEKQVALDVALRVRALLQAAGAQVTMTRDRDSQLSSNKSSDLAMRGGMGQAPNNVLVSIHVNAMDKNAVMRGYGVETWWYPNAAGSGGLAASLQAQVIRFSGAYSQGLKSTSLAVLRNSKIPSALVEIGYTSHPVDGQNLLSSNYLDRVAAGIAWGIRDYLMPGNASLPDN</sequence>
<dbReference type="SMART" id="SM00646">
    <property type="entry name" value="Ami_3"/>
    <property type="match status" value="1"/>
</dbReference>
<protein>
    <submittedName>
        <fullName evidence="3">N-acetylmuramoyl-L-alanine amidase</fullName>
    </submittedName>
</protein>
<keyword evidence="4" id="KW-1185">Reference proteome</keyword>
<dbReference type="GO" id="GO:0030288">
    <property type="term" value="C:outer membrane-bounded periplasmic space"/>
    <property type="evidence" value="ECO:0007669"/>
    <property type="project" value="TreeGrafter"/>
</dbReference>